<organism evidence="2 5">
    <name type="scientific">Clostridium pasteurianum DSM 525 = ATCC 6013</name>
    <dbReference type="NCBI Taxonomy" id="1262449"/>
    <lineage>
        <taxon>Bacteria</taxon>
        <taxon>Bacillati</taxon>
        <taxon>Bacillota</taxon>
        <taxon>Clostridia</taxon>
        <taxon>Eubacteriales</taxon>
        <taxon>Clostridiaceae</taxon>
        <taxon>Clostridium</taxon>
    </lineage>
</organism>
<dbReference type="GO" id="GO:0016747">
    <property type="term" value="F:acyltransferase activity, transferring groups other than amino-acyl groups"/>
    <property type="evidence" value="ECO:0007669"/>
    <property type="project" value="InterPro"/>
</dbReference>
<evidence type="ECO:0000313" key="3">
    <source>
        <dbReference type="EMBL" id="KRU12754.1"/>
    </source>
</evidence>
<keyword evidence="5" id="KW-1185">Reference proteome</keyword>
<dbReference type="SUPFAM" id="SSF55729">
    <property type="entry name" value="Acyl-CoA N-acyltransferases (Nat)"/>
    <property type="match status" value="1"/>
</dbReference>
<dbReference type="EMBL" id="CP009268">
    <property type="protein sequence ID" value="AJA51238.1"/>
    <property type="molecule type" value="Genomic_DNA"/>
</dbReference>
<dbReference type="Proteomes" id="UP000028042">
    <property type="component" value="Unassembled WGS sequence"/>
</dbReference>
<proteinExistence type="predicted"/>
<feature type="domain" description="N-acetyltransferase" evidence="1">
    <location>
        <begin position="1"/>
        <end position="152"/>
    </location>
</feature>
<dbReference type="PROSITE" id="PS51186">
    <property type="entry name" value="GNAT"/>
    <property type="match status" value="1"/>
</dbReference>
<dbReference type="AlphaFoldDB" id="A0A0H3J888"/>
<protein>
    <submittedName>
        <fullName evidence="2">Acetyltransferase (GNAT) family</fullName>
    </submittedName>
</protein>
<reference evidence="3 4" key="3">
    <citation type="journal article" name="Genome Announc.">
        <title>Improved Draft Genome Sequence of Clostridium pasteurianum Strain ATCC 6013 (DSM 525) Using a Hybrid Next-Generation Sequencing Approach.</title>
        <authorList>
            <person name="Pyne M.E."/>
            <person name="Utturkar S."/>
            <person name="Brown S.D."/>
            <person name="Moo-Young M."/>
            <person name="Chung D.A."/>
            <person name="Chou C.P."/>
        </authorList>
    </citation>
    <scope>NUCLEOTIDE SEQUENCE [LARGE SCALE GENOMIC DNA]</scope>
    <source>
        <strain evidence="3 4">ATCC 6013</strain>
    </source>
</reference>
<dbReference type="GeneID" id="93073340"/>
<sequence>MIIRKATEADTESLVKLRIRQLIDEGYSLKNENKEMIFNEIKSYFQQNIKTDRYISWIAIAEEKIVATSGLCFFRLPPSFGNPSGKIAYLTSIYTVPAYRKRGLATNLIQRMIVISKEQGYTVIRLHASEAGKSLYVKLGFRDIENDMILKI</sequence>
<gene>
    <name evidence="2" type="ORF">CLPA_c11500</name>
    <name evidence="3" type="ORF">CP6013_02002</name>
</gene>
<dbReference type="CDD" id="cd04301">
    <property type="entry name" value="NAT_SF"/>
    <property type="match status" value="1"/>
</dbReference>
<dbReference type="PATRIC" id="fig|1262449.3.peg.1812"/>
<evidence type="ECO:0000313" key="2">
    <source>
        <dbReference type="EMBL" id="AJA51238.1"/>
    </source>
</evidence>
<dbReference type="Pfam" id="PF00583">
    <property type="entry name" value="Acetyltransf_1"/>
    <property type="match status" value="1"/>
</dbReference>
<evidence type="ECO:0000313" key="5">
    <source>
        <dbReference type="Proteomes" id="UP000030905"/>
    </source>
</evidence>
<reference evidence="2 5" key="1">
    <citation type="journal article" date="2015" name="Genome Announc.">
        <title>Complete Genome Sequence of the Nitrogen-Fixing and Solvent-Producing Clostridium pasteurianum DSM 525.</title>
        <authorList>
            <person name="Poehlein A."/>
            <person name="Grosse-Honebrink A."/>
            <person name="Zhang Y."/>
            <person name="Minton N.P."/>
            <person name="Daniel R."/>
        </authorList>
    </citation>
    <scope>NUCLEOTIDE SEQUENCE [LARGE SCALE GENOMIC DNA]</scope>
    <source>
        <strain evidence="2">DSM 525</strain>
        <strain evidence="5">DSM 525 / ATCC 6013</strain>
    </source>
</reference>
<dbReference type="Proteomes" id="UP000030905">
    <property type="component" value="Chromosome"/>
</dbReference>
<dbReference type="KEGG" id="cpat:CLPA_c11500"/>
<dbReference type="EMBL" id="JPGY02000001">
    <property type="protein sequence ID" value="KRU12754.1"/>
    <property type="molecule type" value="Genomic_DNA"/>
</dbReference>
<reference evidence="3" key="2">
    <citation type="submission" date="2015-10" db="EMBL/GenBank/DDBJ databases">
        <title>Improved Draft Genome Sequence of Clostridium pasteurianum Strain ATCC 6013 (DSM 525) Using a Hybrid Next-Generation Sequencing Approach.</title>
        <authorList>
            <person name="Pyne M.E."/>
            <person name="Utturkar S.M."/>
            <person name="Brown S.D."/>
            <person name="Moo-Young M."/>
            <person name="Chung D.A."/>
            <person name="Chou P.C."/>
        </authorList>
    </citation>
    <scope>NUCLEOTIDE SEQUENCE</scope>
    <source>
        <strain evidence="3">ATCC 6013</strain>
    </source>
</reference>
<evidence type="ECO:0000313" key="4">
    <source>
        <dbReference type="Proteomes" id="UP000028042"/>
    </source>
</evidence>
<accession>A0A0H3J888</accession>
<dbReference type="InterPro" id="IPR016181">
    <property type="entry name" value="Acyl_CoA_acyltransferase"/>
</dbReference>
<dbReference type="RefSeq" id="WP_003444382.1">
    <property type="nucleotide sequence ID" value="NZ_ANZB01000005.1"/>
</dbReference>
<dbReference type="eggNOG" id="COG0454">
    <property type="taxonomic scope" value="Bacteria"/>
</dbReference>
<dbReference type="Gene3D" id="3.40.630.30">
    <property type="match status" value="1"/>
</dbReference>
<name>A0A0H3J888_CLOPA</name>
<keyword evidence="2" id="KW-0808">Transferase</keyword>
<dbReference type="KEGG" id="cpae:CPAST_c11500"/>
<dbReference type="InterPro" id="IPR000182">
    <property type="entry name" value="GNAT_dom"/>
</dbReference>
<evidence type="ECO:0000259" key="1">
    <source>
        <dbReference type="PROSITE" id="PS51186"/>
    </source>
</evidence>